<organism evidence="1 2">
    <name type="scientific">Citrus sinensis</name>
    <name type="common">Sweet orange</name>
    <name type="synonym">Citrus aurantium var. sinensis</name>
    <dbReference type="NCBI Taxonomy" id="2711"/>
    <lineage>
        <taxon>Eukaryota</taxon>
        <taxon>Viridiplantae</taxon>
        <taxon>Streptophyta</taxon>
        <taxon>Embryophyta</taxon>
        <taxon>Tracheophyta</taxon>
        <taxon>Spermatophyta</taxon>
        <taxon>Magnoliopsida</taxon>
        <taxon>eudicotyledons</taxon>
        <taxon>Gunneridae</taxon>
        <taxon>Pentapetalae</taxon>
        <taxon>rosids</taxon>
        <taxon>malvids</taxon>
        <taxon>Sapindales</taxon>
        <taxon>Rutaceae</taxon>
        <taxon>Aurantioideae</taxon>
        <taxon>Citrus</taxon>
    </lineage>
</organism>
<comment type="caution">
    <text evidence="1">The sequence shown here is derived from an EMBL/GenBank/DDBJ whole genome shotgun (WGS) entry which is preliminary data.</text>
</comment>
<evidence type="ECO:0000313" key="2">
    <source>
        <dbReference type="Proteomes" id="UP000829398"/>
    </source>
</evidence>
<dbReference type="EMBL" id="CM039175">
    <property type="protein sequence ID" value="KAH9740359.1"/>
    <property type="molecule type" value="Genomic_DNA"/>
</dbReference>
<protein>
    <submittedName>
        <fullName evidence="1">Serine carboxypeptidase-like 25</fullName>
    </submittedName>
</protein>
<reference evidence="2" key="1">
    <citation type="journal article" date="2023" name="Hortic. Res.">
        <title>A chromosome-level phased genome enabling allele-level studies in sweet orange: a case study on citrus Huanglongbing tolerance.</title>
        <authorList>
            <person name="Wu B."/>
            <person name="Yu Q."/>
            <person name="Deng Z."/>
            <person name="Duan Y."/>
            <person name="Luo F."/>
            <person name="Gmitter F. Jr."/>
        </authorList>
    </citation>
    <scope>NUCLEOTIDE SEQUENCE [LARGE SCALE GENOMIC DNA]</scope>
    <source>
        <strain evidence="2">cv. Valencia</strain>
    </source>
</reference>
<gene>
    <name evidence="1" type="ORF">KPL71_019448</name>
</gene>
<dbReference type="Proteomes" id="UP000829398">
    <property type="component" value="Chromosome 6"/>
</dbReference>
<evidence type="ECO:0000313" key="1">
    <source>
        <dbReference type="EMBL" id="KAH9740359.1"/>
    </source>
</evidence>
<sequence length="370" mass="41783">MVTIIAAHQRHEISLSMLSLFLALNLLASSCCHGVVAVTKEEEEADRIASLPGQPKVSFQQFSGYVAVNKVPGRALFYWLTEATHNPLNKPLVVWLNGGPGCSSVAYGASEEIGPFRINKTASGLYLNKLSWNTEANLLFLETPAGVGFSYTNRSSDLLDTGDGRTAKDSLQFLIRWMDRFPRYKGRELAREIMIHNSKSKHPINLKGIMVGNAVTDNYYDNLGTVTYWWSHAMISDKTYQQLINTCDFRRQKESDECESLYTYAMDQEFGNIDQYNIYAAPCNNSDGSAAATRHLMRLPHRYDPCTEKYAEIYYNRPDVQKALHANKTKIPYKWTACRGAGHEVPLFKPRAALQLFKSFLRGDPLPKSR</sequence>
<name>A0ACB8K6N2_CITSI</name>
<proteinExistence type="predicted"/>
<keyword evidence="2" id="KW-1185">Reference proteome</keyword>
<accession>A0ACB8K6N2</accession>